<accession>A0A016UC03</accession>
<gene>
    <name evidence="2" type="primary">Acey_s0047.g1444</name>
    <name evidence="2" type="ORF">Y032_0047g1444</name>
</gene>
<comment type="caution">
    <text evidence="2">The sequence shown here is derived from an EMBL/GenBank/DDBJ whole genome shotgun (WGS) entry which is preliminary data.</text>
</comment>
<keyword evidence="1" id="KW-0472">Membrane</keyword>
<evidence type="ECO:0000313" key="3">
    <source>
        <dbReference type="Proteomes" id="UP000024635"/>
    </source>
</evidence>
<organism evidence="2 3">
    <name type="scientific">Ancylostoma ceylanicum</name>
    <dbReference type="NCBI Taxonomy" id="53326"/>
    <lineage>
        <taxon>Eukaryota</taxon>
        <taxon>Metazoa</taxon>
        <taxon>Ecdysozoa</taxon>
        <taxon>Nematoda</taxon>
        <taxon>Chromadorea</taxon>
        <taxon>Rhabditida</taxon>
        <taxon>Rhabditina</taxon>
        <taxon>Rhabditomorpha</taxon>
        <taxon>Strongyloidea</taxon>
        <taxon>Ancylostomatidae</taxon>
        <taxon>Ancylostomatinae</taxon>
        <taxon>Ancylostoma</taxon>
    </lineage>
</organism>
<dbReference type="EMBL" id="JARK01001383">
    <property type="protein sequence ID" value="EYC12367.1"/>
    <property type="molecule type" value="Genomic_DNA"/>
</dbReference>
<evidence type="ECO:0000256" key="1">
    <source>
        <dbReference type="SAM" id="Phobius"/>
    </source>
</evidence>
<evidence type="ECO:0000313" key="2">
    <source>
        <dbReference type="EMBL" id="EYC12367.1"/>
    </source>
</evidence>
<sequence length="100" mass="11428">MPPPRGSSLLIVMFMCVFLIFCMISWSKSAASGDVRMFSVNDVLSRNIWTQGSKSDLPVKVKEAYDRWHECISGALLSKLDSPEQEWYMFSSISDNDLWL</sequence>
<name>A0A016UC03_9BILA</name>
<reference evidence="3" key="1">
    <citation type="journal article" date="2015" name="Nat. Genet.">
        <title>The genome and transcriptome of the zoonotic hookworm Ancylostoma ceylanicum identify infection-specific gene families.</title>
        <authorList>
            <person name="Schwarz E.M."/>
            <person name="Hu Y."/>
            <person name="Antoshechkin I."/>
            <person name="Miller M.M."/>
            <person name="Sternberg P.W."/>
            <person name="Aroian R.V."/>
        </authorList>
    </citation>
    <scope>NUCLEOTIDE SEQUENCE</scope>
    <source>
        <strain evidence="3">HY135</strain>
    </source>
</reference>
<proteinExistence type="predicted"/>
<keyword evidence="1" id="KW-0812">Transmembrane</keyword>
<protein>
    <submittedName>
        <fullName evidence="2">Uncharacterized protein</fullName>
    </submittedName>
</protein>
<keyword evidence="3" id="KW-1185">Reference proteome</keyword>
<keyword evidence="1" id="KW-1133">Transmembrane helix</keyword>
<feature type="transmembrane region" description="Helical" evidence="1">
    <location>
        <begin position="6"/>
        <end position="27"/>
    </location>
</feature>
<dbReference type="Proteomes" id="UP000024635">
    <property type="component" value="Unassembled WGS sequence"/>
</dbReference>
<dbReference type="AlphaFoldDB" id="A0A016UC03"/>